<organism evidence="2 3">
    <name type="scientific">Sinanodonta woodiana</name>
    <name type="common">Chinese pond mussel</name>
    <name type="synonym">Anodonta woodiana</name>
    <dbReference type="NCBI Taxonomy" id="1069815"/>
    <lineage>
        <taxon>Eukaryota</taxon>
        <taxon>Metazoa</taxon>
        <taxon>Spiralia</taxon>
        <taxon>Lophotrochozoa</taxon>
        <taxon>Mollusca</taxon>
        <taxon>Bivalvia</taxon>
        <taxon>Autobranchia</taxon>
        <taxon>Heteroconchia</taxon>
        <taxon>Palaeoheterodonta</taxon>
        <taxon>Unionida</taxon>
        <taxon>Unionoidea</taxon>
        <taxon>Unionidae</taxon>
        <taxon>Unioninae</taxon>
        <taxon>Sinanodonta</taxon>
    </lineage>
</organism>
<feature type="region of interest" description="Disordered" evidence="1">
    <location>
        <begin position="306"/>
        <end position="347"/>
    </location>
</feature>
<comment type="caution">
    <text evidence="2">The sequence shown here is derived from an EMBL/GenBank/DDBJ whole genome shotgun (WGS) entry which is preliminary data.</text>
</comment>
<feature type="compositionally biased region" description="Low complexity" evidence="1">
    <location>
        <begin position="331"/>
        <end position="344"/>
    </location>
</feature>
<dbReference type="Proteomes" id="UP001634394">
    <property type="component" value="Unassembled WGS sequence"/>
</dbReference>
<evidence type="ECO:0000313" key="2">
    <source>
        <dbReference type="EMBL" id="KAL3871329.1"/>
    </source>
</evidence>
<gene>
    <name evidence="2" type="ORF">ACJMK2_039336</name>
</gene>
<sequence length="359" mass="39959">MDEVSTHTTHGVHKMSFSCPVCRQETLPPQLDHSPDEWASLFPTNLLAASLIESMPSMKSREDNSPRQLRPARSLPELSSITGASRIAIPDLPSREYLDQEDTAGFEGISSSSAKTIDFESVVGIARCVKEGCLELKQTEEANLEKLEVLKSISDLTSDEHCQLESLCSEIMTRLSELNFLEDAICTTEILMETYFLEEEKLELSSEGMVIRSQLAEYENQLGQLSKRAREASVNHILENFKTIPSKSSDGDTNLKHETGKAQCTSLKPIARHVPEQQGNGTWVPGFYAMNQYPVLMFYPNQQTLPQPSSPCTSFRPVADESRNAETTNQNSGGVNRGSNNVKGTKSKISKWKNFFKSN</sequence>
<dbReference type="AlphaFoldDB" id="A0ABD3WBQ7"/>
<accession>A0ABD3WBQ7</accession>
<dbReference type="EMBL" id="JBJQND010000007">
    <property type="protein sequence ID" value="KAL3871329.1"/>
    <property type="molecule type" value="Genomic_DNA"/>
</dbReference>
<name>A0ABD3WBQ7_SINWO</name>
<keyword evidence="3" id="KW-1185">Reference proteome</keyword>
<evidence type="ECO:0000313" key="3">
    <source>
        <dbReference type="Proteomes" id="UP001634394"/>
    </source>
</evidence>
<feature type="region of interest" description="Disordered" evidence="1">
    <location>
        <begin position="57"/>
        <end position="76"/>
    </location>
</feature>
<protein>
    <submittedName>
        <fullName evidence="2">Uncharacterized protein</fullName>
    </submittedName>
</protein>
<evidence type="ECO:0000256" key="1">
    <source>
        <dbReference type="SAM" id="MobiDB-lite"/>
    </source>
</evidence>
<reference evidence="2 3" key="1">
    <citation type="submission" date="2024-11" db="EMBL/GenBank/DDBJ databases">
        <title>Chromosome-level genome assembly of the freshwater bivalve Anodonta woodiana.</title>
        <authorList>
            <person name="Chen X."/>
        </authorList>
    </citation>
    <scope>NUCLEOTIDE SEQUENCE [LARGE SCALE GENOMIC DNA]</scope>
    <source>
        <strain evidence="2">MN2024</strain>
        <tissue evidence="2">Gills</tissue>
    </source>
</reference>
<proteinExistence type="predicted"/>